<proteinExistence type="predicted"/>
<dbReference type="InterPro" id="IPR013096">
    <property type="entry name" value="Cupin_2"/>
</dbReference>
<evidence type="ECO:0000313" key="3">
    <source>
        <dbReference type="Proteomes" id="UP001174691"/>
    </source>
</evidence>
<organism evidence="2 3">
    <name type="scientific">Coniochaeta hoffmannii</name>
    <dbReference type="NCBI Taxonomy" id="91930"/>
    <lineage>
        <taxon>Eukaryota</taxon>
        <taxon>Fungi</taxon>
        <taxon>Dikarya</taxon>
        <taxon>Ascomycota</taxon>
        <taxon>Pezizomycotina</taxon>
        <taxon>Sordariomycetes</taxon>
        <taxon>Sordariomycetidae</taxon>
        <taxon>Coniochaetales</taxon>
        <taxon>Coniochaetaceae</taxon>
        <taxon>Coniochaeta</taxon>
    </lineage>
</organism>
<reference evidence="2" key="1">
    <citation type="submission" date="2022-07" db="EMBL/GenBank/DDBJ databases">
        <title>Fungi with potential for degradation of polypropylene.</title>
        <authorList>
            <person name="Gostincar C."/>
        </authorList>
    </citation>
    <scope>NUCLEOTIDE SEQUENCE</scope>
    <source>
        <strain evidence="2">EXF-13287</strain>
    </source>
</reference>
<feature type="domain" description="Cupin type-2" evidence="1">
    <location>
        <begin position="73"/>
        <end position="145"/>
    </location>
</feature>
<dbReference type="EMBL" id="JANBVN010000156">
    <property type="protein sequence ID" value="KAJ9137637.1"/>
    <property type="molecule type" value="Genomic_DNA"/>
</dbReference>
<name>A0AA38R7R7_9PEZI</name>
<sequence>MASLLPLIQDILPMILPSSVHIAKAEDILPPSSVPIEEADAQESVTTIEPRVISRDAIVNKTDKMCATVLIAKPKSSSAIHHHGEQDAIIYAASGKGILLTGPCSGNLEPKRHDLAKGDFAFIPPWTEHQALNESEEEELMWVVIRTGSSPVEVNLTGWEGPEAKNKSGR</sequence>
<dbReference type="SUPFAM" id="SSF51182">
    <property type="entry name" value="RmlC-like cupins"/>
    <property type="match status" value="1"/>
</dbReference>
<dbReference type="Gene3D" id="2.60.120.10">
    <property type="entry name" value="Jelly Rolls"/>
    <property type="match status" value="1"/>
</dbReference>
<comment type="caution">
    <text evidence="2">The sequence shown here is derived from an EMBL/GenBank/DDBJ whole genome shotgun (WGS) entry which is preliminary data.</text>
</comment>
<dbReference type="InterPro" id="IPR014710">
    <property type="entry name" value="RmlC-like_jellyroll"/>
</dbReference>
<gene>
    <name evidence="2" type="ORF">NKR19_g8133</name>
</gene>
<evidence type="ECO:0000313" key="2">
    <source>
        <dbReference type="EMBL" id="KAJ9137637.1"/>
    </source>
</evidence>
<dbReference type="AlphaFoldDB" id="A0AA38R7R7"/>
<evidence type="ECO:0000259" key="1">
    <source>
        <dbReference type="Pfam" id="PF07883"/>
    </source>
</evidence>
<dbReference type="Pfam" id="PF07883">
    <property type="entry name" value="Cupin_2"/>
    <property type="match status" value="1"/>
</dbReference>
<dbReference type="InterPro" id="IPR011051">
    <property type="entry name" value="RmlC_Cupin_sf"/>
</dbReference>
<protein>
    <recommendedName>
        <fullName evidence="1">Cupin type-2 domain-containing protein</fullName>
    </recommendedName>
</protein>
<keyword evidence="3" id="KW-1185">Reference proteome</keyword>
<accession>A0AA38R7R7</accession>
<dbReference type="Proteomes" id="UP001174691">
    <property type="component" value="Unassembled WGS sequence"/>
</dbReference>